<feature type="transmembrane region" description="Helical" evidence="8">
    <location>
        <begin position="106"/>
        <end position="128"/>
    </location>
</feature>
<protein>
    <submittedName>
        <fullName evidence="9">Fe(3+)-hydroxamate ABC transporter permease FhuB</fullName>
    </submittedName>
</protein>
<dbReference type="PANTHER" id="PTHR30472:SF37">
    <property type="entry name" value="FE(3+) DICITRATE TRANSPORT SYSTEM PERMEASE PROTEIN FECD-RELATED"/>
    <property type="match status" value="1"/>
</dbReference>
<organism evidence="9 10">
    <name type="scientific">Faucicola osloensis</name>
    <name type="common">Moraxella osloensis</name>
    <dbReference type="NCBI Taxonomy" id="34062"/>
    <lineage>
        <taxon>Bacteria</taxon>
        <taxon>Pseudomonadati</taxon>
        <taxon>Pseudomonadota</taxon>
        <taxon>Gammaproteobacteria</taxon>
        <taxon>Moraxellales</taxon>
        <taxon>Moraxellaceae</taxon>
        <taxon>Faucicola</taxon>
    </lineage>
</organism>
<comment type="similarity">
    <text evidence="2">Belongs to the binding-protein-dependent transport system permease family. FecCD subfamily.</text>
</comment>
<evidence type="ECO:0000256" key="1">
    <source>
        <dbReference type="ARBA" id="ARBA00004651"/>
    </source>
</evidence>
<feature type="transmembrane region" description="Helical" evidence="8">
    <location>
        <begin position="548"/>
        <end position="573"/>
    </location>
</feature>
<feature type="transmembrane region" description="Helical" evidence="8">
    <location>
        <begin position="134"/>
        <end position="153"/>
    </location>
</feature>
<feature type="transmembrane region" description="Helical" evidence="8">
    <location>
        <begin position="666"/>
        <end position="686"/>
    </location>
</feature>
<feature type="transmembrane region" description="Helical" evidence="8">
    <location>
        <begin position="366"/>
        <end position="391"/>
    </location>
</feature>
<feature type="transmembrane region" description="Helical" evidence="8">
    <location>
        <begin position="598"/>
        <end position="621"/>
    </location>
</feature>
<dbReference type="EMBL" id="PKJS01000004">
    <property type="protein sequence ID" value="PKZ69216.1"/>
    <property type="molecule type" value="Genomic_DNA"/>
</dbReference>
<evidence type="ECO:0000256" key="6">
    <source>
        <dbReference type="ARBA" id="ARBA00022989"/>
    </source>
</evidence>
<feature type="transmembrane region" description="Helical" evidence="8">
    <location>
        <begin position="267"/>
        <end position="286"/>
    </location>
</feature>
<evidence type="ECO:0000256" key="5">
    <source>
        <dbReference type="ARBA" id="ARBA00022692"/>
    </source>
</evidence>
<dbReference type="InterPro" id="IPR037294">
    <property type="entry name" value="ABC_BtuC-like"/>
</dbReference>
<feature type="transmembrane region" description="Helical" evidence="8">
    <location>
        <begin position="324"/>
        <end position="345"/>
    </location>
</feature>
<comment type="caution">
    <text evidence="9">The sequence shown here is derived from an EMBL/GenBank/DDBJ whole genome shotgun (WGS) entry which is preliminary data.</text>
</comment>
<dbReference type="CDD" id="cd06550">
    <property type="entry name" value="TM_ABC_iron-siderophores_like"/>
    <property type="match status" value="2"/>
</dbReference>
<keyword evidence="7 8" id="KW-0472">Membrane</keyword>
<evidence type="ECO:0000256" key="2">
    <source>
        <dbReference type="ARBA" id="ARBA00007935"/>
    </source>
</evidence>
<feature type="transmembrane region" description="Helical" evidence="8">
    <location>
        <begin position="452"/>
        <end position="472"/>
    </location>
</feature>
<keyword evidence="6 8" id="KW-1133">Transmembrane helix</keyword>
<feature type="transmembrane region" description="Helical" evidence="8">
    <location>
        <begin position="509"/>
        <end position="528"/>
    </location>
</feature>
<feature type="transmembrane region" description="Helical" evidence="8">
    <location>
        <begin position="160"/>
        <end position="184"/>
    </location>
</feature>
<keyword evidence="4" id="KW-1003">Cell membrane</keyword>
<dbReference type="SUPFAM" id="SSF81345">
    <property type="entry name" value="ABC transporter involved in vitamin B12 uptake, BtuC"/>
    <property type="match status" value="2"/>
</dbReference>
<feature type="transmembrane region" description="Helical" evidence="8">
    <location>
        <begin position="641"/>
        <end position="659"/>
    </location>
</feature>
<dbReference type="RefSeq" id="WP_101963954.1">
    <property type="nucleotide sequence ID" value="NZ_PKJS01000004.1"/>
</dbReference>
<dbReference type="NCBIfam" id="NF007866">
    <property type="entry name" value="PRK10577.1-2"/>
    <property type="match status" value="1"/>
</dbReference>
<dbReference type="GO" id="GO:0005886">
    <property type="term" value="C:plasma membrane"/>
    <property type="evidence" value="ECO:0007669"/>
    <property type="project" value="UniProtKB-SubCell"/>
</dbReference>
<gene>
    <name evidence="9" type="ORF">CYJ96_03510</name>
</gene>
<feature type="transmembrane region" description="Helical" evidence="8">
    <location>
        <begin position="21"/>
        <end position="44"/>
    </location>
</feature>
<dbReference type="GO" id="GO:0022857">
    <property type="term" value="F:transmembrane transporter activity"/>
    <property type="evidence" value="ECO:0007669"/>
    <property type="project" value="InterPro"/>
</dbReference>
<keyword evidence="5 8" id="KW-0812">Transmembrane</keyword>
<proteinExistence type="inferred from homology"/>
<dbReference type="Pfam" id="PF01032">
    <property type="entry name" value="FecCD"/>
    <property type="match status" value="2"/>
</dbReference>
<feature type="transmembrane region" description="Helical" evidence="8">
    <location>
        <begin position="293"/>
        <end position="318"/>
    </location>
</feature>
<dbReference type="Proteomes" id="UP000234914">
    <property type="component" value="Unassembled WGS sequence"/>
</dbReference>
<feature type="transmembrane region" description="Helical" evidence="8">
    <location>
        <begin position="209"/>
        <end position="228"/>
    </location>
</feature>
<evidence type="ECO:0000256" key="4">
    <source>
        <dbReference type="ARBA" id="ARBA00022475"/>
    </source>
</evidence>
<name>A0A2I1RJB5_FAUOS</name>
<reference evidence="9 10" key="1">
    <citation type="submission" date="2017-12" db="EMBL/GenBank/DDBJ databases">
        <title>Phylogenetic diversity of female urinary microbiome.</title>
        <authorList>
            <person name="Thomas-White K."/>
            <person name="Wolfe A.J."/>
        </authorList>
    </citation>
    <scope>NUCLEOTIDE SEQUENCE [LARGE SCALE GENOMIC DNA]</scope>
    <source>
        <strain evidence="9 10">UMB0416</strain>
    </source>
</reference>
<feature type="transmembrane region" description="Helical" evidence="8">
    <location>
        <begin position="73"/>
        <end position="94"/>
    </location>
</feature>
<sequence>MGNKTRLQHNQRDNQRITKPFNAPTLWLFSGLLSLVLMTTALVLKTTWHDALGLLFASSQSLTLAQMVAQLQILPTMLVAIFAGGLLGVVSVLLQQLVKNTLASDSTLAVGTGAQLALLIVTLFFPSFGLYGSFWVAFGGALLSMGLVFAIAANSRMNPVVLILGGLVANILFSAISSLLMIFFSERVMGVMAWESGNLTQTSWQNSQFFVLISLILPVILLFLVKPLTIMSLDERQAKALGVPVAAVRMVVVTLVAVVTASVVSRVGVLSFVGLAAASVVNVVAIRPIGQRLMAGFAFGAMLLWLTNNIVMLLSPWFKPLLNITLPVGSVTGILGAGLIIWLVIRQSKQPMIAEQSPSLLAGKRRYFGGGFWAVAVGLLLLLTVGVLHISPDAMGSFGWHTEVSFIENFRLPRTLSAMATGLMLATAGVLLQNLTRNPMASPEVMGISSGAALGVVLVFVLSPVIVGTLGLATDSFWALGLPLLGGLLGAGLVLLLILWLARRLSSSYLLLVGVAISALMGGILTLIKLSGDPRLQAMLNWLSGTTYHAYPVTAWALMVIGTGLFLLSFLLLKPLRVISLDETMARSLGVSVKRSEILIFSLVAVLSTVSTLAVGPLSFIGLMTPHLAKTLGAVQLPQQLALSALLGAGLMLIADWVGRYAIFPYEIPAGTIASIVGGLYFLWLMKGMKN</sequence>
<evidence type="ECO:0000256" key="7">
    <source>
        <dbReference type="ARBA" id="ARBA00023136"/>
    </source>
</evidence>
<dbReference type="Gene3D" id="1.10.3470.10">
    <property type="entry name" value="ABC transporter involved in vitamin B12 uptake, BtuC"/>
    <property type="match status" value="2"/>
</dbReference>
<evidence type="ECO:0000313" key="10">
    <source>
        <dbReference type="Proteomes" id="UP000234914"/>
    </source>
</evidence>
<feature type="transmembrane region" description="Helical" evidence="8">
    <location>
        <begin position="411"/>
        <end position="432"/>
    </location>
</feature>
<comment type="subcellular location">
    <subcellularLocation>
        <location evidence="1">Cell membrane</location>
        <topology evidence="1">Multi-pass membrane protein</topology>
    </subcellularLocation>
</comment>
<feature type="transmembrane region" description="Helical" evidence="8">
    <location>
        <begin position="240"/>
        <end position="261"/>
    </location>
</feature>
<evidence type="ECO:0000256" key="8">
    <source>
        <dbReference type="SAM" id="Phobius"/>
    </source>
</evidence>
<dbReference type="InterPro" id="IPR000522">
    <property type="entry name" value="ABC_transptr_permease_BtuC"/>
</dbReference>
<evidence type="ECO:0000256" key="3">
    <source>
        <dbReference type="ARBA" id="ARBA00022448"/>
    </source>
</evidence>
<dbReference type="GO" id="GO:0033214">
    <property type="term" value="P:siderophore-iron import into cell"/>
    <property type="evidence" value="ECO:0007669"/>
    <property type="project" value="TreeGrafter"/>
</dbReference>
<feature type="transmembrane region" description="Helical" evidence="8">
    <location>
        <begin position="478"/>
        <end position="502"/>
    </location>
</feature>
<accession>A0A2I1RJB5</accession>
<keyword evidence="3" id="KW-0813">Transport</keyword>
<dbReference type="AlphaFoldDB" id="A0A2I1RJB5"/>
<dbReference type="PANTHER" id="PTHR30472">
    <property type="entry name" value="FERRIC ENTEROBACTIN TRANSPORT SYSTEM PERMEASE PROTEIN"/>
    <property type="match status" value="1"/>
</dbReference>
<evidence type="ECO:0000313" key="9">
    <source>
        <dbReference type="EMBL" id="PKZ69216.1"/>
    </source>
</evidence>